<proteinExistence type="predicted"/>
<evidence type="ECO:0000313" key="1">
    <source>
        <dbReference type="EMBL" id="GBP38954.1"/>
    </source>
</evidence>
<gene>
    <name evidence="1" type="ORF">EVAR_95704_1</name>
</gene>
<dbReference type="EMBL" id="BGZK01000356">
    <property type="protein sequence ID" value="GBP38954.1"/>
    <property type="molecule type" value="Genomic_DNA"/>
</dbReference>
<organism evidence="1 2">
    <name type="scientific">Eumeta variegata</name>
    <name type="common">Bagworm moth</name>
    <name type="synonym">Eumeta japonica</name>
    <dbReference type="NCBI Taxonomy" id="151549"/>
    <lineage>
        <taxon>Eukaryota</taxon>
        <taxon>Metazoa</taxon>
        <taxon>Ecdysozoa</taxon>
        <taxon>Arthropoda</taxon>
        <taxon>Hexapoda</taxon>
        <taxon>Insecta</taxon>
        <taxon>Pterygota</taxon>
        <taxon>Neoptera</taxon>
        <taxon>Endopterygota</taxon>
        <taxon>Lepidoptera</taxon>
        <taxon>Glossata</taxon>
        <taxon>Ditrysia</taxon>
        <taxon>Tineoidea</taxon>
        <taxon>Psychidae</taxon>
        <taxon>Oiketicinae</taxon>
        <taxon>Eumeta</taxon>
    </lineage>
</organism>
<accession>A0A4C1VM51</accession>
<sequence>MRPGLRLTSIDIKNETIHSMSMQTELRTSTEWASHPQETAEQRLPDQLANEKTNVSTHYDTCAIENIVSLHHHNPVFVMRRHRAARTASKLVQAIVFKSSRRGYLTVTDVPVMGHYSGPWSILFSRSSRCTLGVFSPSVRRHLVCIVAPWSRGVDGS</sequence>
<evidence type="ECO:0000313" key="2">
    <source>
        <dbReference type="Proteomes" id="UP000299102"/>
    </source>
</evidence>
<protein>
    <submittedName>
        <fullName evidence="1">Uncharacterized protein</fullName>
    </submittedName>
</protein>
<name>A0A4C1VM51_EUMVA</name>
<keyword evidence="2" id="KW-1185">Reference proteome</keyword>
<comment type="caution">
    <text evidence="1">The sequence shown here is derived from an EMBL/GenBank/DDBJ whole genome shotgun (WGS) entry which is preliminary data.</text>
</comment>
<dbReference type="AlphaFoldDB" id="A0A4C1VM51"/>
<dbReference type="Proteomes" id="UP000299102">
    <property type="component" value="Unassembled WGS sequence"/>
</dbReference>
<reference evidence="1 2" key="1">
    <citation type="journal article" date="2019" name="Commun. Biol.">
        <title>The bagworm genome reveals a unique fibroin gene that provides high tensile strength.</title>
        <authorList>
            <person name="Kono N."/>
            <person name="Nakamura H."/>
            <person name="Ohtoshi R."/>
            <person name="Tomita M."/>
            <person name="Numata K."/>
            <person name="Arakawa K."/>
        </authorList>
    </citation>
    <scope>NUCLEOTIDE SEQUENCE [LARGE SCALE GENOMIC DNA]</scope>
</reference>